<dbReference type="PANTHER" id="PTHR31286">
    <property type="entry name" value="GLYCINE-RICH CELL WALL STRUCTURAL PROTEIN 1.8-LIKE"/>
    <property type="match status" value="1"/>
</dbReference>
<name>A0A7J6VF12_THATH</name>
<reference evidence="2 3" key="1">
    <citation type="submission" date="2020-06" db="EMBL/GenBank/DDBJ databases">
        <title>Transcriptomic and genomic resources for Thalictrum thalictroides and T. hernandezii: Facilitating candidate gene discovery in an emerging model plant lineage.</title>
        <authorList>
            <person name="Arias T."/>
            <person name="Riano-Pachon D.M."/>
            <person name="Di Stilio V.S."/>
        </authorList>
    </citation>
    <scope>NUCLEOTIDE SEQUENCE [LARGE SCALE GENOMIC DNA]</scope>
    <source>
        <strain evidence="3">cv. WT478/WT964</strain>
        <tissue evidence="2">Leaves</tissue>
    </source>
</reference>
<accession>A0A7J6VF12</accession>
<feature type="compositionally biased region" description="Low complexity" evidence="1">
    <location>
        <begin position="280"/>
        <end position="292"/>
    </location>
</feature>
<evidence type="ECO:0008006" key="4">
    <source>
        <dbReference type="Google" id="ProtNLM"/>
    </source>
</evidence>
<dbReference type="Proteomes" id="UP000554482">
    <property type="component" value="Unassembled WGS sequence"/>
</dbReference>
<feature type="region of interest" description="Disordered" evidence="1">
    <location>
        <begin position="280"/>
        <end position="299"/>
    </location>
</feature>
<comment type="caution">
    <text evidence="2">The sequence shown here is derived from an EMBL/GenBank/DDBJ whole genome shotgun (WGS) entry which is preliminary data.</text>
</comment>
<gene>
    <name evidence="2" type="ORF">FRX31_027607</name>
</gene>
<dbReference type="AlphaFoldDB" id="A0A7J6VF12"/>
<organism evidence="2 3">
    <name type="scientific">Thalictrum thalictroides</name>
    <name type="common">Rue-anemone</name>
    <name type="synonym">Anemone thalictroides</name>
    <dbReference type="NCBI Taxonomy" id="46969"/>
    <lineage>
        <taxon>Eukaryota</taxon>
        <taxon>Viridiplantae</taxon>
        <taxon>Streptophyta</taxon>
        <taxon>Embryophyta</taxon>
        <taxon>Tracheophyta</taxon>
        <taxon>Spermatophyta</taxon>
        <taxon>Magnoliopsida</taxon>
        <taxon>Ranunculales</taxon>
        <taxon>Ranunculaceae</taxon>
        <taxon>Thalictroideae</taxon>
        <taxon>Thalictrum</taxon>
    </lineage>
</organism>
<proteinExistence type="predicted"/>
<evidence type="ECO:0000256" key="1">
    <source>
        <dbReference type="SAM" id="MobiDB-lite"/>
    </source>
</evidence>
<dbReference type="OrthoDB" id="1938170at2759"/>
<evidence type="ECO:0000313" key="3">
    <source>
        <dbReference type="Proteomes" id="UP000554482"/>
    </source>
</evidence>
<dbReference type="InterPro" id="IPR040256">
    <property type="entry name" value="At4g02000-like"/>
</dbReference>
<keyword evidence="3" id="KW-1185">Reference proteome</keyword>
<sequence>MDMIRVGNNKFVCRIHMSDDLERVVAGQPWQIMGCIVLIEAFSSPTSLDSVVFNRVPLWFCFKGLQLEHFSLDTVRYIATEIDVGQVINVLPDRGLPDSIDGFRIQVWHDISKPLLKGIVVNTLMNGNIWVKIKYNNLPGMNCKRCMFLGHNQHNCHAHLQVQPDQNTLDLVMQLLLIPSVANYLVSHGILNRHILDFIPSQEEVLFPLSPTSILARQETTSDTNHSGENSRISSIASGGVDSLVEVNQDSIAHPQSFVLDAASVGDNISSTRVGMLPQQSLQSAMASSQQQDGPSTNN</sequence>
<protein>
    <recommendedName>
        <fullName evidence="4">DUF4283 domain-containing protein</fullName>
    </recommendedName>
</protein>
<dbReference type="PANTHER" id="PTHR31286:SF167">
    <property type="entry name" value="OS09G0268800 PROTEIN"/>
    <property type="match status" value="1"/>
</dbReference>
<evidence type="ECO:0000313" key="2">
    <source>
        <dbReference type="EMBL" id="KAF5182805.1"/>
    </source>
</evidence>
<dbReference type="EMBL" id="JABWDY010034296">
    <property type="protein sequence ID" value="KAF5182805.1"/>
    <property type="molecule type" value="Genomic_DNA"/>
</dbReference>